<proteinExistence type="inferred from homology"/>
<evidence type="ECO:0000256" key="9">
    <source>
        <dbReference type="SAM" id="MobiDB-lite"/>
    </source>
</evidence>
<dbReference type="EC" id="3.1.13.1" evidence="8"/>
<dbReference type="PANTHER" id="PTHR23355:SF9">
    <property type="entry name" value="DIS3-LIKE EXONUCLEASE 2"/>
    <property type="match status" value="1"/>
</dbReference>
<dbReference type="SMART" id="SM00357">
    <property type="entry name" value="CSP"/>
    <property type="match status" value="2"/>
</dbReference>
<dbReference type="InterPro" id="IPR013223">
    <property type="entry name" value="RNase_B_OB_dom"/>
</dbReference>
<dbReference type="RefSeq" id="WP_082883080.1">
    <property type="nucleotide sequence ID" value="NZ_JBHSYQ010000003.1"/>
</dbReference>
<keyword evidence="4 8" id="KW-0540">Nuclease</keyword>
<dbReference type="CDD" id="cd04471">
    <property type="entry name" value="S1_RNase_R"/>
    <property type="match status" value="1"/>
</dbReference>
<dbReference type="SMART" id="SM00955">
    <property type="entry name" value="RNB"/>
    <property type="match status" value="1"/>
</dbReference>
<dbReference type="InterPro" id="IPR011129">
    <property type="entry name" value="CSD"/>
</dbReference>
<name>A0ABW2DJY6_9BACT</name>
<dbReference type="Proteomes" id="UP001596405">
    <property type="component" value="Unassembled WGS sequence"/>
</dbReference>
<dbReference type="Pfam" id="PF17876">
    <property type="entry name" value="CSD2"/>
    <property type="match status" value="1"/>
</dbReference>
<dbReference type="InterPro" id="IPR003029">
    <property type="entry name" value="S1_domain"/>
</dbReference>
<dbReference type="Pfam" id="PF00575">
    <property type="entry name" value="S1"/>
    <property type="match status" value="1"/>
</dbReference>
<dbReference type="InterPro" id="IPR011805">
    <property type="entry name" value="RNase_R"/>
</dbReference>
<comment type="caution">
    <text evidence="11">The sequence shown here is derived from an EMBL/GenBank/DDBJ whole genome shotgun (WGS) entry which is preliminary data.</text>
</comment>
<feature type="compositionally biased region" description="Basic and acidic residues" evidence="9">
    <location>
        <begin position="109"/>
        <end position="134"/>
    </location>
</feature>
<evidence type="ECO:0000256" key="3">
    <source>
        <dbReference type="ARBA" id="ARBA00022490"/>
    </source>
</evidence>
<dbReference type="NCBIfam" id="TIGR00358">
    <property type="entry name" value="3_prime_RNase"/>
    <property type="match status" value="1"/>
</dbReference>
<evidence type="ECO:0000256" key="7">
    <source>
        <dbReference type="ARBA" id="ARBA00022884"/>
    </source>
</evidence>
<dbReference type="PROSITE" id="PS50126">
    <property type="entry name" value="S1"/>
    <property type="match status" value="1"/>
</dbReference>
<comment type="catalytic activity">
    <reaction evidence="1 8">
        <text>Exonucleolytic cleavage in the 3'- to 5'-direction to yield nucleoside 5'-phosphates.</text>
        <dbReference type="EC" id="3.1.13.1"/>
    </reaction>
</comment>
<evidence type="ECO:0000313" key="11">
    <source>
        <dbReference type="EMBL" id="MFC6996566.1"/>
    </source>
</evidence>
<evidence type="ECO:0000256" key="1">
    <source>
        <dbReference type="ARBA" id="ARBA00001849"/>
    </source>
</evidence>
<feature type="region of interest" description="Disordered" evidence="9">
    <location>
        <begin position="104"/>
        <end position="144"/>
    </location>
</feature>
<evidence type="ECO:0000256" key="4">
    <source>
        <dbReference type="ARBA" id="ARBA00022722"/>
    </source>
</evidence>
<keyword evidence="3 8" id="KW-0963">Cytoplasm</keyword>
<gene>
    <name evidence="8 11" type="primary">rnr</name>
    <name evidence="11" type="ORF">ACFQHR_02965</name>
</gene>
<dbReference type="Gene3D" id="2.40.50.140">
    <property type="entry name" value="Nucleic acid-binding proteins"/>
    <property type="match status" value="3"/>
</dbReference>
<evidence type="ECO:0000256" key="6">
    <source>
        <dbReference type="ARBA" id="ARBA00022839"/>
    </source>
</evidence>
<feature type="region of interest" description="Disordered" evidence="9">
    <location>
        <begin position="1"/>
        <end position="42"/>
    </location>
</feature>
<dbReference type="HAMAP" id="MF_01895">
    <property type="entry name" value="RNase_R"/>
    <property type="match status" value="1"/>
</dbReference>
<evidence type="ECO:0000313" key="12">
    <source>
        <dbReference type="Proteomes" id="UP001596405"/>
    </source>
</evidence>
<evidence type="ECO:0000256" key="8">
    <source>
        <dbReference type="HAMAP-Rule" id="MF_01895"/>
    </source>
</evidence>
<comment type="subcellular location">
    <subcellularLocation>
        <location evidence="2 8">Cytoplasm</location>
    </subcellularLocation>
</comment>
<keyword evidence="7 8" id="KW-0694">RNA-binding</keyword>
<dbReference type="Pfam" id="PF08206">
    <property type="entry name" value="OB_RNB"/>
    <property type="match status" value="1"/>
</dbReference>
<dbReference type="InterPro" id="IPR012340">
    <property type="entry name" value="NA-bd_OB-fold"/>
</dbReference>
<dbReference type="EMBL" id="JBHSYQ010000003">
    <property type="protein sequence ID" value="MFC6996566.1"/>
    <property type="molecule type" value="Genomic_DNA"/>
</dbReference>
<dbReference type="NCBIfam" id="TIGR02063">
    <property type="entry name" value="RNase_R"/>
    <property type="match status" value="1"/>
</dbReference>
<evidence type="ECO:0000256" key="5">
    <source>
        <dbReference type="ARBA" id="ARBA00022801"/>
    </source>
</evidence>
<dbReference type="InterPro" id="IPR050180">
    <property type="entry name" value="RNR_Ribonuclease"/>
</dbReference>
<accession>A0ABW2DJY6</accession>
<feature type="domain" description="S1 motif" evidence="10">
    <location>
        <begin position="694"/>
        <end position="775"/>
    </location>
</feature>
<keyword evidence="5 8" id="KW-0378">Hydrolase</keyword>
<reference evidence="12" key="1">
    <citation type="journal article" date="2019" name="Int. J. Syst. Evol. Microbiol.">
        <title>The Global Catalogue of Microorganisms (GCM) 10K type strain sequencing project: providing services to taxonomists for standard genome sequencing and annotation.</title>
        <authorList>
            <consortium name="The Broad Institute Genomics Platform"/>
            <consortium name="The Broad Institute Genome Sequencing Center for Infectious Disease"/>
            <person name="Wu L."/>
            <person name="Ma J."/>
        </authorList>
    </citation>
    <scope>NUCLEOTIDE SEQUENCE [LARGE SCALE GENOMIC DNA]</scope>
    <source>
        <strain evidence="12">CGMCC 4.7393</strain>
    </source>
</reference>
<sequence length="778" mass="89335">MRRERKGPGAGKDSAPRSSNTRKDKGAPRRNKSGGSRGQNLGEVSREVLLNIFSQNPDKVFTYRQLHRRLGINSKEGREEVFALLKNMRKNGELVHLQEDTYTFNPDYRGTERTSTRGERTSERGSRRDSDRRGATVSRRGGPTIVGKVDLANGRHAYVISEDSEQDVRVPVEKLMFAMSGDTVRVQLRKSRRANERPEGEVVEVIHREREEVVGRLEMSKGFGFIVPDMKRMYFDVFVGERGLADAQNGDKVLVRITEWPEDPQRNPMGEVIRVFGPAGEHNTEIHAIMAEFGLPFEFPESVEKEANAIPEAITKEEIAKRRDYRDVTTFTIDPADAKDFDDALSVRQLENGNWEIGVHIADVTHYVQPGTRLEKEAYRRATSVYLVDRTIPMLPERLSNGLCSLRPNEDKLTFSVVFEIDENAKIHEYWIGRTIIHSDRRFAYEDAQQVIETGEGDFKEEILKLNELAKKFKDKRFKNGAVNFETIEVKFKLDENGKPLSLYVKERKDAHKLIEEFMLLANKYVAEHVYKMKKGKNKLTMVYRTHGAPDPDKLVNFSLFARKFGYQVDLEEGRDISKELNKLASSTEGKPEQGLLQSLAIRTMAKAKYSTEPEGHFGLAFAHYSHFTSPIRRYPDMMAHRLIDQYNHGNYTVDAEEYEERSQHSSDMEKRAADAERASIKFKQVEYINQFLGHQFKGMVSGLTEWGMYVEIVENKCEGMIRLADLQDDFYELDSANYRIIGRNNKRIISFGDEVMVEVKATNVLERTIDLELIDVL</sequence>
<dbReference type="GO" id="GO:0008859">
    <property type="term" value="F:exoribonuclease II activity"/>
    <property type="evidence" value="ECO:0007669"/>
    <property type="project" value="UniProtKB-EC"/>
</dbReference>
<dbReference type="PROSITE" id="PS01175">
    <property type="entry name" value="RIBONUCLEASE_II"/>
    <property type="match status" value="1"/>
</dbReference>
<dbReference type="InterPro" id="IPR001900">
    <property type="entry name" value="RNase_II/R"/>
</dbReference>
<dbReference type="InterPro" id="IPR022966">
    <property type="entry name" value="RNase_II/R_CS"/>
</dbReference>
<keyword evidence="12" id="KW-1185">Reference proteome</keyword>
<dbReference type="SUPFAM" id="SSF50249">
    <property type="entry name" value="Nucleic acid-binding proteins"/>
    <property type="match status" value="3"/>
</dbReference>
<keyword evidence="6 8" id="KW-0269">Exonuclease</keyword>
<protein>
    <recommendedName>
        <fullName evidence="8">Ribonuclease R</fullName>
        <shortName evidence="8">RNase R</shortName>
        <ecNumber evidence="8">3.1.13.1</ecNumber>
    </recommendedName>
</protein>
<dbReference type="PANTHER" id="PTHR23355">
    <property type="entry name" value="RIBONUCLEASE"/>
    <property type="match status" value="1"/>
</dbReference>
<evidence type="ECO:0000256" key="2">
    <source>
        <dbReference type="ARBA" id="ARBA00004496"/>
    </source>
</evidence>
<dbReference type="Pfam" id="PF00773">
    <property type="entry name" value="RNB"/>
    <property type="match status" value="1"/>
</dbReference>
<comment type="similarity">
    <text evidence="8">Belongs to the RNR ribonuclease family. RNase R subfamily.</text>
</comment>
<dbReference type="InterPro" id="IPR040476">
    <property type="entry name" value="CSD2"/>
</dbReference>
<organism evidence="11 12">
    <name type="scientific">Rufibacter roseus</name>
    <dbReference type="NCBI Taxonomy" id="1567108"/>
    <lineage>
        <taxon>Bacteria</taxon>
        <taxon>Pseudomonadati</taxon>
        <taxon>Bacteroidota</taxon>
        <taxon>Cytophagia</taxon>
        <taxon>Cytophagales</taxon>
        <taxon>Hymenobacteraceae</taxon>
        <taxon>Rufibacter</taxon>
    </lineage>
</organism>
<comment type="function">
    <text evidence="8">3'-5' exoribonuclease that releases 5'-nucleoside monophosphates and is involved in maturation of structured RNAs.</text>
</comment>
<dbReference type="InterPro" id="IPR004476">
    <property type="entry name" value="RNase_II/RNase_R"/>
</dbReference>
<evidence type="ECO:0000259" key="10">
    <source>
        <dbReference type="PROSITE" id="PS50126"/>
    </source>
</evidence>